<dbReference type="EC" id="1.4.7.1" evidence="15"/>
<keyword evidence="9" id="KW-0560">Oxidoreductase</keyword>
<keyword evidence="10" id="KW-0408">Iron</keyword>
<dbReference type="SUPFAM" id="SSF56235">
    <property type="entry name" value="N-terminal nucleophile aminohydrolases (Ntn hydrolases)"/>
    <property type="match status" value="1"/>
</dbReference>
<evidence type="ECO:0000256" key="13">
    <source>
        <dbReference type="ARBA" id="ARBA00023291"/>
    </source>
</evidence>
<sequence length="88" mass="9565">MLNRMDHRGACACDENTGDGAGVMTSIPFELYSRFAGEANKELPPVGQFAPGMIFVHKVTAEQTMEKFAGLAEECCLQAAGHFEIQIK</sequence>
<evidence type="ECO:0000256" key="11">
    <source>
        <dbReference type="ARBA" id="ARBA00023014"/>
    </source>
</evidence>
<evidence type="ECO:0000259" key="16">
    <source>
        <dbReference type="Pfam" id="PF00310"/>
    </source>
</evidence>
<evidence type="ECO:0000256" key="8">
    <source>
        <dbReference type="ARBA" id="ARBA00022962"/>
    </source>
</evidence>
<evidence type="ECO:0000256" key="4">
    <source>
        <dbReference type="ARBA" id="ARBA00022605"/>
    </source>
</evidence>
<evidence type="ECO:0000256" key="2">
    <source>
        <dbReference type="ARBA" id="ARBA00001927"/>
    </source>
</evidence>
<evidence type="ECO:0000256" key="14">
    <source>
        <dbReference type="ARBA" id="ARBA00037928"/>
    </source>
</evidence>
<keyword evidence="18" id="KW-1185">Reference proteome</keyword>
<dbReference type="GO" id="GO:0051538">
    <property type="term" value="F:3 iron, 4 sulfur cluster binding"/>
    <property type="evidence" value="ECO:0007669"/>
    <property type="project" value="UniProtKB-KW"/>
</dbReference>
<keyword evidence="13" id="KW-0003">3Fe-4S</keyword>
<evidence type="ECO:0000256" key="9">
    <source>
        <dbReference type="ARBA" id="ARBA00023002"/>
    </source>
</evidence>
<evidence type="ECO:0000256" key="15">
    <source>
        <dbReference type="ARBA" id="ARBA00039085"/>
    </source>
</evidence>
<accession>A0A1S8WGL3</accession>
<dbReference type="InterPro" id="IPR029055">
    <property type="entry name" value="Ntn_hydrolases_N"/>
</dbReference>
<dbReference type="InterPro" id="IPR017932">
    <property type="entry name" value="GATase_2_dom"/>
</dbReference>
<keyword evidence="6" id="KW-0288">FMN</keyword>
<evidence type="ECO:0000256" key="12">
    <source>
        <dbReference type="ARBA" id="ARBA00023164"/>
    </source>
</evidence>
<evidence type="ECO:0000256" key="1">
    <source>
        <dbReference type="ARBA" id="ARBA00001917"/>
    </source>
</evidence>
<evidence type="ECO:0000256" key="7">
    <source>
        <dbReference type="ARBA" id="ARBA00022723"/>
    </source>
</evidence>
<dbReference type="InterPro" id="IPR050711">
    <property type="entry name" value="ET-N_metabolism_enzyme"/>
</dbReference>
<comment type="cofactor">
    <cofactor evidence="1">
        <name>FMN</name>
        <dbReference type="ChEBI" id="CHEBI:58210"/>
    </cofactor>
</comment>
<evidence type="ECO:0000256" key="6">
    <source>
        <dbReference type="ARBA" id="ARBA00022643"/>
    </source>
</evidence>
<dbReference type="GO" id="GO:0006537">
    <property type="term" value="P:glutamate biosynthetic process"/>
    <property type="evidence" value="ECO:0007669"/>
    <property type="project" value="UniProtKB-KW"/>
</dbReference>
<dbReference type="Pfam" id="PF00310">
    <property type="entry name" value="GATase_2"/>
    <property type="match status" value="1"/>
</dbReference>
<evidence type="ECO:0000256" key="10">
    <source>
        <dbReference type="ARBA" id="ARBA00023004"/>
    </source>
</evidence>
<name>A0A1S8WGL3_OPIVI</name>
<keyword evidence="12" id="KW-0314">Glutamate biosynthesis</keyword>
<keyword evidence="11" id="KW-0411">Iron-sulfur</keyword>
<keyword evidence="5" id="KW-0285">Flavoprotein</keyword>
<comment type="similarity">
    <text evidence="3">Belongs to the glutamate synthase family.</text>
</comment>
<proteinExistence type="inferred from homology"/>
<feature type="domain" description="Glutamine amidotransferase type-2" evidence="16">
    <location>
        <begin position="1"/>
        <end position="77"/>
    </location>
</feature>
<evidence type="ECO:0000313" key="18">
    <source>
        <dbReference type="Proteomes" id="UP000243686"/>
    </source>
</evidence>
<gene>
    <name evidence="17" type="ORF">X801_10634</name>
</gene>
<dbReference type="GO" id="GO:0046872">
    <property type="term" value="F:metal ion binding"/>
    <property type="evidence" value="ECO:0007669"/>
    <property type="project" value="UniProtKB-KW"/>
</dbReference>
<keyword evidence="8" id="KW-0315">Glutamine amidotransferase</keyword>
<reference evidence="17 18" key="1">
    <citation type="submission" date="2015-03" db="EMBL/GenBank/DDBJ databases">
        <title>Draft genome of the nematode, Opisthorchis viverrini.</title>
        <authorList>
            <person name="Mitreva M."/>
        </authorList>
    </citation>
    <scope>NUCLEOTIDE SEQUENCE [LARGE SCALE GENOMIC DNA]</scope>
    <source>
        <strain evidence="17">Khon Kaen</strain>
    </source>
</reference>
<evidence type="ECO:0000313" key="17">
    <source>
        <dbReference type="EMBL" id="OON13589.1"/>
    </source>
</evidence>
<comment type="pathway">
    <text evidence="14">Amino-acid biosynthesis; L-glutamate biosynthesis via GLT pathway; L-glutamate from 2-oxoglutarate and L-glutamine (ferredoxin route): step 1/1.</text>
</comment>
<dbReference type="PANTHER" id="PTHR11938">
    <property type="entry name" value="FAD NADPH DEHYDROGENASE/OXIDOREDUCTASE"/>
    <property type="match status" value="1"/>
</dbReference>
<protein>
    <recommendedName>
        <fullName evidence="15">glutamate synthase (ferredoxin)</fullName>
        <ecNumber evidence="15">1.4.7.1</ecNumber>
    </recommendedName>
</protein>
<organism evidence="17 18">
    <name type="scientific">Opisthorchis viverrini</name>
    <name type="common">Southeast Asian liver fluke</name>
    <dbReference type="NCBI Taxonomy" id="6198"/>
    <lineage>
        <taxon>Eukaryota</taxon>
        <taxon>Metazoa</taxon>
        <taxon>Spiralia</taxon>
        <taxon>Lophotrochozoa</taxon>
        <taxon>Platyhelminthes</taxon>
        <taxon>Trematoda</taxon>
        <taxon>Digenea</taxon>
        <taxon>Opisthorchiida</taxon>
        <taxon>Opisthorchiata</taxon>
        <taxon>Opisthorchiidae</taxon>
        <taxon>Opisthorchis</taxon>
    </lineage>
</organism>
<dbReference type="Proteomes" id="UP000243686">
    <property type="component" value="Unassembled WGS sequence"/>
</dbReference>
<evidence type="ECO:0000256" key="3">
    <source>
        <dbReference type="ARBA" id="ARBA00009716"/>
    </source>
</evidence>
<dbReference type="Gene3D" id="3.60.20.10">
    <property type="entry name" value="Glutamine Phosphoribosylpyrophosphate, subunit 1, domain 1"/>
    <property type="match status" value="1"/>
</dbReference>
<keyword evidence="7" id="KW-0479">Metal-binding</keyword>
<dbReference type="EMBL" id="KV907278">
    <property type="protein sequence ID" value="OON13589.1"/>
    <property type="molecule type" value="Genomic_DNA"/>
</dbReference>
<dbReference type="GO" id="GO:0016040">
    <property type="term" value="F:glutamate synthase (NADH) activity"/>
    <property type="evidence" value="ECO:0007669"/>
    <property type="project" value="TreeGrafter"/>
</dbReference>
<dbReference type="AlphaFoldDB" id="A0A1S8WGL3"/>
<keyword evidence="4" id="KW-0028">Amino-acid biosynthesis</keyword>
<dbReference type="PANTHER" id="PTHR11938:SF133">
    <property type="entry name" value="GLUTAMATE SYNTHASE (NADH)"/>
    <property type="match status" value="1"/>
</dbReference>
<dbReference type="GO" id="GO:0019676">
    <property type="term" value="P:ammonia assimilation cycle"/>
    <property type="evidence" value="ECO:0007669"/>
    <property type="project" value="TreeGrafter"/>
</dbReference>
<comment type="cofactor">
    <cofactor evidence="2">
        <name>[3Fe-4S] cluster</name>
        <dbReference type="ChEBI" id="CHEBI:21137"/>
    </cofactor>
</comment>
<dbReference type="GO" id="GO:0016041">
    <property type="term" value="F:glutamate synthase (ferredoxin) activity"/>
    <property type="evidence" value="ECO:0007669"/>
    <property type="project" value="UniProtKB-EC"/>
</dbReference>
<evidence type="ECO:0000256" key="5">
    <source>
        <dbReference type="ARBA" id="ARBA00022630"/>
    </source>
</evidence>